<reference evidence="2 3" key="1">
    <citation type="submission" date="2019-07" db="EMBL/GenBank/DDBJ databases">
        <title>Whole genome shotgun sequence of Meiothermus hypogaeus NBRC 106114.</title>
        <authorList>
            <person name="Hosoyama A."/>
            <person name="Uohara A."/>
            <person name="Ohji S."/>
            <person name="Ichikawa N."/>
        </authorList>
    </citation>
    <scope>NUCLEOTIDE SEQUENCE [LARGE SCALE GENOMIC DNA]</scope>
    <source>
        <strain evidence="2 3">NBRC 106114</strain>
    </source>
</reference>
<dbReference type="SUPFAM" id="SSF49265">
    <property type="entry name" value="Fibronectin type III"/>
    <property type="match status" value="1"/>
</dbReference>
<evidence type="ECO:0000313" key="2">
    <source>
        <dbReference type="EMBL" id="GEM83647.1"/>
    </source>
</evidence>
<dbReference type="Proteomes" id="UP000321197">
    <property type="component" value="Unassembled WGS sequence"/>
</dbReference>
<name>A0A511R2U8_9DEIN</name>
<dbReference type="RefSeq" id="WP_240637182.1">
    <property type="nucleotide sequence ID" value="NZ_BJXL01000055.1"/>
</dbReference>
<keyword evidence="1" id="KW-0732">Signal</keyword>
<gene>
    <name evidence="2" type="ORF">MHY01S_18130</name>
</gene>
<dbReference type="AlphaFoldDB" id="A0A511R2U8"/>
<dbReference type="PROSITE" id="PS51257">
    <property type="entry name" value="PROKAR_LIPOPROTEIN"/>
    <property type="match status" value="1"/>
</dbReference>
<evidence type="ECO:0000256" key="1">
    <source>
        <dbReference type="SAM" id="SignalP"/>
    </source>
</evidence>
<feature type="signal peptide" evidence="1">
    <location>
        <begin position="1"/>
        <end position="24"/>
    </location>
</feature>
<dbReference type="EMBL" id="BJXL01000055">
    <property type="protein sequence ID" value="GEM83647.1"/>
    <property type="molecule type" value="Genomic_DNA"/>
</dbReference>
<proteinExistence type="predicted"/>
<comment type="caution">
    <text evidence="2">The sequence shown here is derived from an EMBL/GenBank/DDBJ whole genome shotgun (WGS) entry which is preliminary data.</text>
</comment>
<sequence length="225" mass="23484">MNRYLLAGILVLGLLSGCSSVPQAKLQASIGTYNATTTGRAYILVLRPQQQPESINVSVSGPGGYSETLTLQSAAARTPSGVWWEIGWDASKTLTSGTYTFSATIDGQTEQVSLNVDASTTLARPTVTIGNNPTTKSVSATWTASSGATGYLVRLVNRTTSTVVARNIIAALSTTFSNLNLNPADTYAVEVYPASSNISTDPPIVPTQFNMALGESAAFTVTPAP</sequence>
<dbReference type="Gene3D" id="2.60.40.10">
    <property type="entry name" value="Immunoglobulins"/>
    <property type="match status" value="1"/>
</dbReference>
<dbReference type="InterPro" id="IPR013783">
    <property type="entry name" value="Ig-like_fold"/>
</dbReference>
<accession>A0A511R2U8</accession>
<evidence type="ECO:0008006" key="4">
    <source>
        <dbReference type="Google" id="ProtNLM"/>
    </source>
</evidence>
<evidence type="ECO:0000313" key="3">
    <source>
        <dbReference type="Proteomes" id="UP000321197"/>
    </source>
</evidence>
<protein>
    <recommendedName>
        <fullName evidence="4">Fibronectin type-III domain-containing protein</fullName>
    </recommendedName>
</protein>
<feature type="chain" id="PRO_5022240006" description="Fibronectin type-III domain-containing protein" evidence="1">
    <location>
        <begin position="25"/>
        <end position="225"/>
    </location>
</feature>
<organism evidence="2 3">
    <name type="scientific">Meiothermus hypogaeus NBRC 106114</name>
    <dbReference type="NCBI Taxonomy" id="1227553"/>
    <lineage>
        <taxon>Bacteria</taxon>
        <taxon>Thermotogati</taxon>
        <taxon>Deinococcota</taxon>
        <taxon>Deinococci</taxon>
        <taxon>Thermales</taxon>
        <taxon>Thermaceae</taxon>
        <taxon>Meiothermus</taxon>
    </lineage>
</organism>
<dbReference type="InterPro" id="IPR036116">
    <property type="entry name" value="FN3_sf"/>
</dbReference>